<feature type="coiled-coil region" evidence="1">
    <location>
        <begin position="493"/>
        <end position="520"/>
    </location>
</feature>
<evidence type="ECO:0000256" key="1">
    <source>
        <dbReference type="SAM" id="Coils"/>
    </source>
</evidence>
<dbReference type="InterPro" id="IPR012434">
    <property type="entry name" value="DUF1631"/>
</dbReference>
<sequence length="775" mass="84434">MKDAIEPSKIVNLNQRPESPERLGALVHSVRDTASRRLQVLLGNMFEHVDDALFDLAEKAENNAAQMHYFDGMREVRKRRPVVERAYLAQFSRELTEFAANRRSASTDSSPPSLGNIELSLVGENELEESLAITSLISKNASRITRDLFALNQRLSVICGGIKVDDTNNPVGPAVLTQTFRQAMRELSADMRVKLIIYKLFDRYVLSGLEELYQELNAELMRAGVLPQLRHGITRSGASQPAGSGTRAAAGGANALGTGGDVSAEDAGNLLDTLHALFTARRAGHDLSGLGASVSGSRALPTANELLGALSVLQSQMASQGSGSPGTAGGLGIGTVAGSGAVDFDIAHEVAALKEHLLNQIGSLRGERPHHVSSIDEDTIDLVGMLFEFILEDRNLPPQMQVLLARLQIPYLKAAILDRRLFAHRQHPARRLLDSLADVAKGWSDESDKDRRLHDKVKAIVEQLLHEFDDDMGIFDRLLADLQEFQELTRKRAELAEQRVAESTRGREKLEQARRRAAREILERIDGRPIPPLVHGVLARAWANYLVLILLRQGEDSPEFADGLRFVNEFIASTRLGSDAESRATLRQMLPGIERALRRGLANVAFQDNDVERLLDQLHAFYRQQLGEADPAATTTSEQGPPAIPESIQSIVDTVQETAPLAAGTTDEPLEILAPEVQAQMEAVGAMKPGTWIEFCPAGSAAERAKLSWISPMSGRYLFVNRRGLKVGDFAPQELAASLAAGSARILASNAFFDRAMDAIVGRLSQPASDASEPG</sequence>
<keyword evidence="3" id="KW-1185">Reference proteome</keyword>
<name>A0ABW8JSY4_9GAMM</name>
<keyword evidence="1" id="KW-0175">Coiled coil</keyword>
<dbReference type="EMBL" id="JADIKM010000001">
    <property type="protein sequence ID" value="MFK2903261.1"/>
    <property type="molecule type" value="Genomic_DNA"/>
</dbReference>
<reference evidence="2 3" key="1">
    <citation type="submission" date="2020-10" db="EMBL/GenBank/DDBJ databases">
        <title>Phylogeny of dyella-like bacteria.</title>
        <authorList>
            <person name="Fu J."/>
        </authorList>
    </citation>
    <scope>NUCLEOTIDE SEQUENCE [LARGE SCALE GENOMIC DNA]</scope>
    <source>
        <strain evidence="2 3">Gsoil3046</strain>
    </source>
</reference>
<gene>
    <name evidence="2" type="ORF">ISP17_04740</name>
</gene>
<dbReference type="RefSeq" id="WP_404630544.1">
    <property type="nucleotide sequence ID" value="NZ_JADIKM010000001.1"/>
</dbReference>
<evidence type="ECO:0000313" key="3">
    <source>
        <dbReference type="Proteomes" id="UP001620460"/>
    </source>
</evidence>
<protein>
    <submittedName>
        <fullName evidence="2">DUF1631 domain-containing protein</fullName>
    </submittedName>
</protein>
<proteinExistence type="predicted"/>
<comment type="caution">
    <text evidence="2">The sequence shown here is derived from an EMBL/GenBank/DDBJ whole genome shotgun (WGS) entry which is preliminary data.</text>
</comment>
<dbReference type="Pfam" id="PF07793">
    <property type="entry name" value="DUF1631"/>
    <property type="match status" value="1"/>
</dbReference>
<organism evidence="2 3">
    <name type="scientific">Dyella ginsengisoli</name>
    <dbReference type="NCBI Taxonomy" id="363848"/>
    <lineage>
        <taxon>Bacteria</taxon>
        <taxon>Pseudomonadati</taxon>
        <taxon>Pseudomonadota</taxon>
        <taxon>Gammaproteobacteria</taxon>
        <taxon>Lysobacterales</taxon>
        <taxon>Rhodanobacteraceae</taxon>
        <taxon>Dyella</taxon>
    </lineage>
</organism>
<evidence type="ECO:0000313" key="2">
    <source>
        <dbReference type="EMBL" id="MFK2903261.1"/>
    </source>
</evidence>
<dbReference type="Proteomes" id="UP001620460">
    <property type="component" value="Unassembled WGS sequence"/>
</dbReference>
<accession>A0ABW8JSY4</accession>